<proteinExistence type="predicted"/>
<keyword evidence="2" id="KW-1185">Reference proteome</keyword>
<evidence type="ECO:0000313" key="1">
    <source>
        <dbReference type="EMBL" id="KAJ7527514.1"/>
    </source>
</evidence>
<comment type="caution">
    <text evidence="1">The sequence shown here is derived from an EMBL/GenBank/DDBJ whole genome shotgun (WGS) entry which is preliminary data.</text>
</comment>
<dbReference type="EMBL" id="CM055107">
    <property type="protein sequence ID" value="KAJ7527514.1"/>
    <property type="molecule type" value="Genomic_DNA"/>
</dbReference>
<evidence type="ECO:0000313" key="2">
    <source>
        <dbReference type="Proteomes" id="UP001162992"/>
    </source>
</evidence>
<organism evidence="1 2">
    <name type="scientific">Diphasiastrum complanatum</name>
    <name type="common">Issler's clubmoss</name>
    <name type="synonym">Lycopodium complanatum</name>
    <dbReference type="NCBI Taxonomy" id="34168"/>
    <lineage>
        <taxon>Eukaryota</taxon>
        <taxon>Viridiplantae</taxon>
        <taxon>Streptophyta</taxon>
        <taxon>Embryophyta</taxon>
        <taxon>Tracheophyta</taxon>
        <taxon>Lycopodiopsida</taxon>
        <taxon>Lycopodiales</taxon>
        <taxon>Lycopodiaceae</taxon>
        <taxon>Lycopodioideae</taxon>
        <taxon>Diphasiastrum</taxon>
    </lineage>
</organism>
<gene>
    <name evidence="1" type="ORF">O6H91_16G059000</name>
</gene>
<accession>A0ACC2BDK9</accession>
<sequence>MALPYAEQRTGKPAETQTQRRSCWKSFQTSIKKYLQKMSPIQFLSMVTECYIYSVTATAKHVPDGSLILGQHMMYARQPNGSWLGWHREEDDPFRKPILLGKMDGSLTRSASYAGTTNKIDSSTLGRNIVHASVYGRASDLNRRALLYFPKPRSQLHTKSDKESTSLCFHE</sequence>
<reference evidence="2" key="1">
    <citation type="journal article" date="2024" name="Proc. Natl. Acad. Sci. U.S.A.">
        <title>Extraordinary preservation of gene collinearity over three hundred million years revealed in homosporous lycophytes.</title>
        <authorList>
            <person name="Li C."/>
            <person name="Wickell D."/>
            <person name="Kuo L.Y."/>
            <person name="Chen X."/>
            <person name="Nie B."/>
            <person name="Liao X."/>
            <person name="Peng D."/>
            <person name="Ji J."/>
            <person name="Jenkins J."/>
            <person name="Williams M."/>
            <person name="Shu S."/>
            <person name="Plott C."/>
            <person name="Barry K."/>
            <person name="Rajasekar S."/>
            <person name="Grimwood J."/>
            <person name="Han X."/>
            <person name="Sun S."/>
            <person name="Hou Z."/>
            <person name="He W."/>
            <person name="Dai G."/>
            <person name="Sun C."/>
            <person name="Schmutz J."/>
            <person name="Leebens-Mack J.H."/>
            <person name="Li F.W."/>
            <person name="Wang L."/>
        </authorList>
    </citation>
    <scope>NUCLEOTIDE SEQUENCE [LARGE SCALE GENOMIC DNA]</scope>
    <source>
        <strain evidence="2">cv. PW_Plant_1</strain>
    </source>
</reference>
<name>A0ACC2BDK9_DIPCM</name>
<dbReference type="Proteomes" id="UP001162992">
    <property type="component" value="Chromosome 16"/>
</dbReference>
<protein>
    <submittedName>
        <fullName evidence="1">Uncharacterized protein</fullName>
    </submittedName>
</protein>